<evidence type="ECO:0000256" key="1">
    <source>
        <dbReference type="SAM" id="MobiDB-lite"/>
    </source>
</evidence>
<feature type="region of interest" description="Disordered" evidence="1">
    <location>
        <begin position="258"/>
        <end position="472"/>
    </location>
</feature>
<feature type="compositionally biased region" description="Polar residues" evidence="1">
    <location>
        <begin position="352"/>
        <end position="368"/>
    </location>
</feature>
<feature type="domain" description="DUF4283" evidence="2">
    <location>
        <begin position="51"/>
        <end position="131"/>
    </location>
</feature>
<organism evidence="3 4">
    <name type="scientific">Linum trigynum</name>
    <dbReference type="NCBI Taxonomy" id="586398"/>
    <lineage>
        <taxon>Eukaryota</taxon>
        <taxon>Viridiplantae</taxon>
        <taxon>Streptophyta</taxon>
        <taxon>Embryophyta</taxon>
        <taxon>Tracheophyta</taxon>
        <taxon>Spermatophyta</taxon>
        <taxon>Magnoliopsida</taxon>
        <taxon>eudicotyledons</taxon>
        <taxon>Gunneridae</taxon>
        <taxon>Pentapetalae</taxon>
        <taxon>rosids</taxon>
        <taxon>fabids</taxon>
        <taxon>Malpighiales</taxon>
        <taxon>Linaceae</taxon>
        <taxon>Linum</taxon>
    </lineage>
</organism>
<dbReference type="Pfam" id="PF14111">
    <property type="entry name" value="DUF4283"/>
    <property type="match status" value="1"/>
</dbReference>
<keyword evidence="4" id="KW-1185">Reference proteome</keyword>
<accession>A0AAV2E5F9</accession>
<protein>
    <recommendedName>
        <fullName evidence="2">DUF4283 domain-containing protein</fullName>
    </recommendedName>
</protein>
<dbReference type="PANTHER" id="PTHR31286">
    <property type="entry name" value="GLYCINE-RICH CELL WALL STRUCTURAL PROTEIN 1.8-LIKE"/>
    <property type="match status" value="1"/>
</dbReference>
<dbReference type="PANTHER" id="PTHR31286:SF99">
    <property type="entry name" value="DUF4283 DOMAIN-CONTAINING PROTEIN"/>
    <property type="match status" value="1"/>
</dbReference>
<dbReference type="InterPro" id="IPR040256">
    <property type="entry name" value="At4g02000-like"/>
</dbReference>
<feature type="compositionally biased region" description="Polar residues" evidence="1">
    <location>
        <begin position="399"/>
        <end position="426"/>
    </location>
</feature>
<evidence type="ECO:0000259" key="2">
    <source>
        <dbReference type="Pfam" id="PF14111"/>
    </source>
</evidence>
<evidence type="ECO:0000313" key="3">
    <source>
        <dbReference type="EMBL" id="CAL1380785.1"/>
    </source>
</evidence>
<dbReference type="Proteomes" id="UP001497516">
    <property type="component" value="Chromosome 4"/>
</dbReference>
<sequence>MDEWYVAESDSEDIAAAIREDGQEAPFEADEDPKCPPIQFSKAEERMFCRELRSALVVKALGRLVSYTAMSIRLNAIWAKAGGIQVTSMKKGYFLIRFTSGLDYERAITGGPWMIGPSYLTVHMWDKYFDPYEHEISSTVVWARLLDLPIHYFHHEAVMKIGRRMGKPIRIDAATRTKARSDYARVCVQVDLTKPLLSQFTINGKKYFIQYEGLEKICLSCGTYSEHGACPCTKTHIPMETDSNVAANQTLEKELQRDSTYGEWMIAKRRPRPSNKEQATQSPKGGVQMQKGNLSKQSPATGSRFDVLQEEDSRNMQDVPVSQAAGGASKGMELQKEHTKVKNKTPMHAEGNVNTSPMHAHPTATSPIQCEAPVVDRQQSPTTCNRQTESMGSQGLGSEVTSPSNNRTPEGSNDHPAQQPQQTNVGDKQPRERMIEKPPDPNALFRKPQNGRAEGTGNESAMLIDGDSPSEN</sequence>
<proteinExistence type="predicted"/>
<evidence type="ECO:0000313" key="4">
    <source>
        <dbReference type="Proteomes" id="UP001497516"/>
    </source>
</evidence>
<gene>
    <name evidence="3" type="ORF">LTRI10_LOCUS22205</name>
</gene>
<feature type="compositionally biased region" description="Polar residues" evidence="1">
    <location>
        <begin position="290"/>
        <end position="301"/>
    </location>
</feature>
<dbReference type="AlphaFoldDB" id="A0AAV2E5F9"/>
<dbReference type="InterPro" id="IPR025558">
    <property type="entry name" value="DUF4283"/>
</dbReference>
<name>A0AAV2E5F9_9ROSI</name>
<reference evidence="3 4" key="1">
    <citation type="submission" date="2024-04" db="EMBL/GenBank/DDBJ databases">
        <authorList>
            <person name="Fracassetti M."/>
        </authorList>
    </citation>
    <scope>NUCLEOTIDE SEQUENCE [LARGE SCALE GENOMIC DNA]</scope>
</reference>
<dbReference type="EMBL" id="OZ034817">
    <property type="protein sequence ID" value="CAL1380785.1"/>
    <property type="molecule type" value="Genomic_DNA"/>
</dbReference>
<feature type="compositionally biased region" description="Polar residues" evidence="1">
    <location>
        <begin position="377"/>
        <end position="393"/>
    </location>
</feature>
<feature type="compositionally biased region" description="Basic and acidic residues" evidence="1">
    <location>
        <begin position="428"/>
        <end position="439"/>
    </location>
</feature>